<name>A0A285NRY0_9AQUI</name>
<sequence>MDRIKDLKLLNKKEGKDTECYKCGATGVPVYEDPNIEGLFFCERCWEERIKTEEIEDWGFEEEIPYE</sequence>
<protein>
    <submittedName>
        <fullName evidence="1">Uncharacterized protein</fullName>
    </submittedName>
</protein>
<accession>A0A285NRY0</accession>
<proteinExistence type="predicted"/>
<dbReference type="EMBL" id="OBEI01000011">
    <property type="protein sequence ID" value="SNZ10606.1"/>
    <property type="molecule type" value="Genomic_DNA"/>
</dbReference>
<evidence type="ECO:0000313" key="2">
    <source>
        <dbReference type="Proteomes" id="UP000219036"/>
    </source>
</evidence>
<keyword evidence="2" id="KW-1185">Reference proteome</keyword>
<evidence type="ECO:0000313" key="1">
    <source>
        <dbReference type="EMBL" id="SNZ10606.1"/>
    </source>
</evidence>
<dbReference type="OrthoDB" id="15322at2"/>
<reference evidence="2" key="1">
    <citation type="submission" date="2017-09" db="EMBL/GenBank/DDBJ databases">
        <authorList>
            <person name="Varghese N."/>
            <person name="Submissions S."/>
        </authorList>
    </citation>
    <scope>NUCLEOTIDE SEQUENCE [LARGE SCALE GENOMIC DNA]</scope>
    <source>
        <strain evidence="2">DSM 15103</strain>
    </source>
</reference>
<dbReference type="Proteomes" id="UP000219036">
    <property type="component" value="Unassembled WGS sequence"/>
</dbReference>
<dbReference type="AlphaFoldDB" id="A0A285NRY0"/>
<dbReference type="RefSeq" id="WP_097001049.1">
    <property type="nucleotide sequence ID" value="NZ_OBEI01000011.1"/>
</dbReference>
<organism evidence="1 2">
    <name type="scientific">Persephonella hydrogeniphila</name>
    <dbReference type="NCBI Taxonomy" id="198703"/>
    <lineage>
        <taxon>Bacteria</taxon>
        <taxon>Pseudomonadati</taxon>
        <taxon>Aquificota</taxon>
        <taxon>Aquificia</taxon>
        <taxon>Aquificales</taxon>
        <taxon>Hydrogenothermaceae</taxon>
        <taxon>Persephonella</taxon>
    </lineage>
</organism>
<gene>
    <name evidence="1" type="ORF">SAMN06265182_1901</name>
</gene>